<feature type="region of interest" description="Disordered" evidence="1">
    <location>
        <begin position="40"/>
        <end position="65"/>
    </location>
</feature>
<comment type="caution">
    <text evidence="2">The sequence shown here is derived from an EMBL/GenBank/DDBJ whole genome shotgun (WGS) entry which is preliminary data.</text>
</comment>
<evidence type="ECO:0000313" key="3">
    <source>
        <dbReference type="Proteomes" id="UP001159405"/>
    </source>
</evidence>
<organism evidence="2 3">
    <name type="scientific">Porites lobata</name>
    <dbReference type="NCBI Taxonomy" id="104759"/>
    <lineage>
        <taxon>Eukaryota</taxon>
        <taxon>Metazoa</taxon>
        <taxon>Cnidaria</taxon>
        <taxon>Anthozoa</taxon>
        <taxon>Hexacorallia</taxon>
        <taxon>Scleractinia</taxon>
        <taxon>Fungiina</taxon>
        <taxon>Poritidae</taxon>
        <taxon>Porites</taxon>
    </lineage>
</organism>
<accession>A0ABN8P8P2</accession>
<proteinExistence type="predicted"/>
<name>A0ABN8P8P2_9CNID</name>
<evidence type="ECO:0000256" key="1">
    <source>
        <dbReference type="SAM" id="MobiDB-lite"/>
    </source>
</evidence>
<dbReference type="EMBL" id="CALNXK010000054">
    <property type="protein sequence ID" value="CAH3134266.1"/>
    <property type="molecule type" value="Genomic_DNA"/>
</dbReference>
<keyword evidence="3" id="KW-1185">Reference proteome</keyword>
<sequence>MGKDVRGIERGKCACGECEDFMRSDGATCGYCGCLPTRHSKKDARYSSDSVDGTSAVGTSESASPEKWKDEDLKWFPNPKGEYTEFSNSILPKFYLSFWTTCPYKERYRATFLHKL</sequence>
<feature type="compositionally biased region" description="Polar residues" evidence="1">
    <location>
        <begin position="47"/>
        <end position="63"/>
    </location>
</feature>
<evidence type="ECO:0000313" key="2">
    <source>
        <dbReference type="EMBL" id="CAH3134266.1"/>
    </source>
</evidence>
<reference evidence="2 3" key="1">
    <citation type="submission" date="2022-05" db="EMBL/GenBank/DDBJ databases">
        <authorList>
            <consortium name="Genoscope - CEA"/>
            <person name="William W."/>
        </authorList>
    </citation>
    <scope>NUCLEOTIDE SEQUENCE [LARGE SCALE GENOMIC DNA]</scope>
</reference>
<gene>
    <name evidence="2" type="ORF">PLOB_00037283</name>
</gene>
<dbReference type="Proteomes" id="UP001159405">
    <property type="component" value="Unassembled WGS sequence"/>
</dbReference>
<protein>
    <submittedName>
        <fullName evidence="2">Uncharacterized protein</fullName>
    </submittedName>
</protein>